<reference evidence="1" key="1">
    <citation type="submission" date="2021-03" db="EMBL/GenBank/DDBJ databases">
        <authorList>
            <person name="Liu X."/>
        </authorList>
    </citation>
    <scope>NUCLEOTIDE SEQUENCE</scope>
    <source>
        <strain evidence="1">Mt2</strain>
    </source>
</reference>
<protein>
    <submittedName>
        <fullName evidence="1">Uncharacterized protein</fullName>
    </submittedName>
</protein>
<dbReference type="EMBL" id="MW717908">
    <property type="protein sequence ID" value="QWQ49894.1"/>
    <property type="molecule type" value="Genomic_DNA"/>
</dbReference>
<accession>A0A8F1N656</accession>
<evidence type="ECO:0000313" key="1">
    <source>
        <dbReference type="EMBL" id="QWQ49894.1"/>
    </source>
</evidence>
<geneLocation type="mitochondrion" evidence="1"/>
<gene>
    <name evidence="1" type="primary">ORF157</name>
</gene>
<proteinExistence type="predicted"/>
<dbReference type="AlphaFoldDB" id="A0A8F1N656"/>
<sequence>MGRVSRGTYGRSFGCLGDTKKEKTNSNHIPYHLNKANPYKKRKNRIIYLFFSYPLIPPDNQAALPSNKWLRVSKQPWPLGRRFAAPFLSGPAAVRHLNSKLRSDPIGSDPFRFHRSSRFGLVLSDPTPELRTAGMFWTVERGEGESCPFSLRARAGT</sequence>
<keyword evidence="1" id="KW-0496">Mitochondrion</keyword>
<name>A0A8F1N656_9ROSA</name>
<organism evidence="1">
    <name type="scientific">Zelkova schneideriana</name>
    <dbReference type="NCBI Taxonomy" id="172643"/>
    <lineage>
        <taxon>Eukaryota</taxon>
        <taxon>Viridiplantae</taxon>
        <taxon>Streptophyta</taxon>
        <taxon>Embryophyta</taxon>
        <taxon>Tracheophyta</taxon>
        <taxon>Spermatophyta</taxon>
        <taxon>Magnoliopsida</taxon>
        <taxon>eudicotyledons</taxon>
        <taxon>Gunneridae</taxon>
        <taxon>Pentapetalae</taxon>
        <taxon>rosids</taxon>
        <taxon>fabids</taxon>
        <taxon>Rosales</taxon>
        <taxon>Ulmaceae</taxon>
        <taxon>Zelkova</taxon>
    </lineage>
</organism>